<accession>A0A2A4IXW9</accession>
<feature type="signal peptide" evidence="1">
    <location>
        <begin position="1"/>
        <end position="18"/>
    </location>
</feature>
<gene>
    <name evidence="2" type="ORF">B5V51_10570</name>
</gene>
<proteinExistence type="predicted"/>
<comment type="caution">
    <text evidence="2">The sequence shown here is derived from an EMBL/GenBank/DDBJ whole genome shotgun (WGS) entry which is preliminary data.</text>
</comment>
<feature type="chain" id="PRO_5012969265" description="Reelin domain-containing protein" evidence="1">
    <location>
        <begin position="19"/>
        <end position="156"/>
    </location>
</feature>
<protein>
    <recommendedName>
        <fullName evidence="3">Reelin domain-containing protein</fullName>
    </recommendedName>
</protein>
<dbReference type="AlphaFoldDB" id="A0A2A4IXW9"/>
<organism evidence="2">
    <name type="scientific">Heliothis virescens</name>
    <name type="common">Tobacco budworm moth</name>
    <dbReference type="NCBI Taxonomy" id="7102"/>
    <lineage>
        <taxon>Eukaryota</taxon>
        <taxon>Metazoa</taxon>
        <taxon>Ecdysozoa</taxon>
        <taxon>Arthropoda</taxon>
        <taxon>Hexapoda</taxon>
        <taxon>Insecta</taxon>
        <taxon>Pterygota</taxon>
        <taxon>Neoptera</taxon>
        <taxon>Endopterygota</taxon>
        <taxon>Lepidoptera</taxon>
        <taxon>Glossata</taxon>
        <taxon>Ditrysia</taxon>
        <taxon>Noctuoidea</taxon>
        <taxon>Noctuidae</taxon>
        <taxon>Heliothinae</taxon>
        <taxon>Heliothis</taxon>
    </lineage>
</organism>
<evidence type="ECO:0008006" key="3">
    <source>
        <dbReference type="Google" id="ProtNLM"/>
    </source>
</evidence>
<dbReference type="InterPro" id="IPR031734">
    <property type="entry name" value="MBF2"/>
</dbReference>
<sequence>MKSFVLFALLAVVPACLGAATLQYNGPITVGVPQEGDRISWRMVLRVNPIPGAVSTATVTPKLSIGERINAITFTEQGPPQGGYVSSVRGLGTGLVTFTITSQRGGGFHFIAEMWGHFVPTNRSVVSSGLEGRANCMLTVSDGEMTEASDCNVIVG</sequence>
<evidence type="ECO:0000256" key="1">
    <source>
        <dbReference type="SAM" id="SignalP"/>
    </source>
</evidence>
<dbReference type="Pfam" id="PF15868">
    <property type="entry name" value="MBF2"/>
    <property type="match status" value="1"/>
</dbReference>
<keyword evidence="1" id="KW-0732">Signal</keyword>
<name>A0A2A4IXW9_HELVI</name>
<reference evidence="2" key="1">
    <citation type="submission" date="2017-09" db="EMBL/GenBank/DDBJ databases">
        <title>Contemporary evolution of a Lepidopteran species, Heliothis virescens, in response to modern agricultural practices.</title>
        <authorList>
            <person name="Fritz M.L."/>
            <person name="Deyonke A.M."/>
            <person name="Papanicolaou A."/>
            <person name="Micinski S."/>
            <person name="Westbrook J."/>
            <person name="Gould F."/>
        </authorList>
    </citation>
    <scope>NUCLEOTIDE SEQUENCE [LARGE SCALE GENOMIC DNA]</scope>
    <source>
        <strain evidence="2">HvINT-</strain>
        <tissue evidence="2">Whole body</tissue>
    </source>
</reference>
<evidence type="ECO:0000313" key="2">
    <source>
        <dbReference type="EMBL" id="PCG64489.1"/>
    </source>
</evidence>
<dbReference type="EMBL" id="NWSH01005020">
    <property type="protein sequence ID" value="PCG64489.1"/>
    <property type="molecule type" value="Genomic_DNA"/>
</dbReference>